<dbReference type="EMBL" id="CP065748">
    <property type="protein sequence ID" value="QPS84546.1"/>
    <property type="molecule type" value="Genomic_DNA"/>
</dbReference>
<gene>
    <name evidence="1" type="ORF">I6G47_07045</name>
    <name evidence="2" type="ORF">SAMN05421547_11346</name>
</gene>
<protein>
    <submittedName>
        <fullName evidence="2">Uncharacterized protein</fullName>
    </submittedName>
</protein>
<reference evidence="1 4" key="2">
    <citation type="submission" date="2020-12" db="EMBL/GenBank/DDBJ databases">
        <title>FDA dAtabase for Regulatory Grade micrObial Sequences (FDA-ARGOS): Supporting development and validation of Infectious Disease Dx tests.</title>
        <authorList>
            <person name="Sproer C."/>
            <person name="Gronow S."/>
            <person name="Severitt S."/>
            <person name="Schroder I."/>
            <person name="Tallon L."/>
            <person name="Sadzewicz L."/>
            <person name="Zhao X."/>
            <person name="Boylan J."/>
            <person name="Ott S."/>
            <person name="Bowen H."/>
            <person name="Vavikolanu K."/>
            <person name="Mehta A."/>
            <person name="Aluvathingal J."/>
            <person name="Nadendla S."/>
            <person name="Lowell S."/>
            <person name="Myers T."/>
            <person name="Yan Y."/>
            <person name="Sichtig H."/>
        </authorList>
    </citation>
    <scope>NUCLEOTIDE SEQUENCE [LARGE SCALE GENOMIC DNA]</scope>
    <source>
        <strain evidence="1 4">FDAARGOS_890</strain>
    </source>
</reference>
<proteinExistence type="predicted"/>
<reference evidence="2 3" key="1">
    <citation type="submission" date="2016-10" db="EMBL/GenBank/DDBJ databases">
        <authorList>
            <person name="de Groot N.N."/>
        </authorList>
    </citation>
    <scope>NUCLEOTIDE SEQUENCE [LARGE SCALE GENOMIC DNA]</scope>
    <source>
        <strain evidence="2 3">LMG 24775</strain>
    </source>
</reference>
<dbReference type="KEGG" id="dla:I6G47_07045"/>
<dbReference type="EMBL" id="FNPE01000013">
    <property type="protein sequence ID" value="SDZ15058.1"/>
    <property type="molecule type" value="Genomic_DNA"/>
</dbReference>
<accession>A0A1H3QPX8</accession>
<evidence type="ECO:0000313" key="3">
    <source>
        <dbReference type="Proteomes" id="UP000183417"/>
    </source>
</evidence>
<dbReference type="AlphaFoldDB" id="A0A1H3QPX8"/>
<evidence type="ECO:0000313" key="4">
    <source>
        <dbReference type="Proteomes" id="UP000595064"/>
    </source>
</evidence>
<evidence type="ECO:0000313" key="2">
    <source>
        <dbReference type="EMBL" id="SDZ15058.1"/>
    </source>
</evidence>
<organism evidence="2 3">
    <name type="scientific">Delftia lacustris</name>
    <dbReference type="NCBI Taxonomy" id="558537"/>
    <lineage>
        <taxon>Bacteria</taxon>
        <taxon>Pseudomonadati</taxon>
        <taxon>Pseudomonadota</taxon>
        <taxon>Betaproteobacteria</taxon>
        <taxon>Burkholderiales</taxon>
        <taxon>Comamonadaceae</taxon>
        <taxon>Delftia</taxon>
    </lineage>
</organism>
<keyword evidence="4" id="KW-1185">Reference proteome</keyword>
<evidence type="ECO:0000313" key="1">
    <source>
        <dbReference type="EMBL" id="QPS84546.1"/>
    </source>
</evidence>
<sequence length="67" mass="7773">MASCLALIAPLQYYAMPKLGYTRCNILEGHPTIYFTDWVKNPEWCVRGKTREWVKEQARLSGNLENP</sequence>
<name>A0A1H3QPX8_9BURK</name>
<dbReference type="Proteomes" id="UP000183417">
    <property type="component" value="Unassembled WGS sequence"/>
</dbReference>
<dbReference type="Proteomes" id="UP000595064">
    <property type="component" value="Chromosome"/>
</dbReference>